<dbReference type="AlphaFoldDB" id="A0A0J5X262"/>
<accession>A0A0J5X262</accession>
<dbReference type="EMBL" id="LDWR01000021">
    <property type="protein sequence ID" value="KML58148.1"/>
    <property type="molecule type" value="Genomic_DNA"/>
</dbReference>
<protein>
    <submittedName>
        <fullName evidence="1">Membrane protein</fullName>
    </submittedName>
</protein>
<dbReference type="PATRIC" id="fig|292.27.peg.2484"/>
<sequence length="192" mass="20671">MKRSHVAFALTGLLVALPIAAYALVKPLRVVAPALIPGVSCPSADICTDDAAKLGDAQQLYRDGSARAAAAVGAFRDAPRVVFCSTRACADAFGLGTRAALTLGNFGVVIAPRGWQTYFLAHELIHHRQAEVLGNLAVVTKPRWLIEGMAYSLSEDPRHPLTEPFEAWRTRFDTWHAALGGQPLWDAARAVE</sequence>
<organism evidence="1 2">
    <name type="scientific">Burkholderia cepacia</name>
    <name type="common">Pseudomonas cepacia</name>
    <dbReference type="NCBI Taxonomy" id="292"/>
    <lineage>
        <taxon>Bacteria</taxon>
        <taxon>Pseudomonadati</taxon>
        <taxon>Pseudomonadota</taxon>
        <taxon>Betaproteobacteria</taxon>
        <taxon>Burkholderiales</taxon>
        <taxon>Burkholderiaceae</taxon>
        <taxon>Burkholderia</taxon>
        <taxon>Burkholderia cepacia complex</taxon>
    </lineage>
</organism>
<comment type="caution">
    <text evidence="1">The sequence shown here is derived from an EMBL/GenBank/DDBJ whole genome shotgun (WGS) entry which is preliminary data.</text>
</comment>
<evidence type="ECO:0000313" key="2">
    <source>
        <dbReference type="Proteomes" id="UP000036338"/>
    </source>
</evidence>
<dbReference type="Proteomes" id="UP000036338">
    <property type="component" value="Unassembled WGS sequence"/>
</dbReference>
<proteinExistence type="predicted"/>
<reference evidence="1 2" key="1">
    <citation type="submission" date="2015-05" db="EMBL/GenBank/DDBJ databases">
        <title>Draft genome of Burkholderia cepacia LK29.</title>
        <authorList>
            <person name="Chan X.Y."/>
        </authorList>
    </citation>
    <scope>NUCLEOTIDE SEQUENCE [LARGE SCALE GENOMIC DNA]</scope>
    <source>
        <strain evidence="1 2">LK29</strain>
    </source>
</reference>
<name>A0A0J5X262_BURCE</name>
<gene>
    <name evidence="1" type="ORF">VL15_13085</name>
</gene>
<dbReference type="RefSeq" id="WP_048245981.1">
    <property type="nucleotide sequence ID" value="NZ_LDWR01000021.1"/>
</dbReference>
<evidence type="ECO:0000313" key="1">
    <source>
        <dbReference type="EMBL" id="KML58148.1"/>
    </source>
</evidence>